<dbReference type="GO" id="GO:0005524">
    <property type="term" value="F:ATP binding"/>
    <property type="evidence" value="ECO:0007669"/>
    <property type="project" value="InterPro"/>
</dbReference>
<feature type="region of interest" description="Disordered" evidence="9">
    <location>
        <begin position="393"/>
        <end position="462"/>
    </location>
</feature>
<dbReference type="Gene3D" id="3.40.50.300">
    <property type="entry name" value="P-loop containing nucleotide triphosphate hydrolases"/>
    <property type="match status" value="2"/>
</dbReference>
<feature type="region of interest" description="Disordered" evidence="9">
    <location>
        <begin position="2381"/>
        <end position="2423"/>
    </location>
</feature>
<dbReference type="InterPro" id="IPR043519">
    <property type="entry name" value="NT_sf"/>
</dbReference>
<dbReference type="GO" id="GO:0003677">
    <property type="term" value="F:DNA binding"/>
    <property type="evidence" value="ECO:0007669"/>
    <property type="project" value="InterPro"/>
</dbReference>
<evidence type="ECO:0000256" key="2">
    <source>
        <dbReference type="ARBA" id="ARBA00012494"/>
    </source>
</evidence>
<evidence type="ECO:0000256" key="7">
    <source>
        <dbReference type="ARBA" id="ARBA00023158"/>
    </source>
</evidence>
<keyword evidence="6" id="KW-0694">RNA-binding</keyword>
<comment type="catalytic activity">
    <reaction evidence="8">
        <text>RNA(n) + a ribonucleoside 5'-triphosphate = RNA(n+1) + diphosphate</text>
        <dbReference type="Rhea" id="RHEA:21248"/>
        <dbReference type="Rhea" id="RHEA-COMP:14527"/>
        <dbReference type="Rhea" id="RHEA-COMP:17342"/>
        <dbReference type="ChEBI" id="CHEBI:33019"/>
        <dbReference type="ChEBI" id="CHEBI:61557"/>
        <dbReference type="ChEBI" id="CHEBI:140395"/>
        <dbReference type="EC" id="2.7.7.48"/>
    </reaction>
</comment>
<dbReference type="EMBL" id="JAKMXF010000321">
    <property type="protein sequence ID" value="KAI6649482.1"/>
    <property type="molecule type" value="Genomic_DNA"/>
</dbReference>
<gene>
    <name evidence="12" type="ORF">LOD99_11847</name>
</gene>
<dbReference type="GO" id="GO:0031380">
    <property type="term" value="C:nuclear RNA-directed RNA polymerase complex"/>
    <property type="evidence" value="ECO:0007669"/>
    <property type="project" value="TreeGrafter"/>
</dbReference>
<dbReference type="Pfam" id="PF04851">
    <property type="entry name" value="ResIII"/>
    <property type="match status" value="1"/>
</dbReference>
<dbReference type="Pfam" id="PF26253">
    <property type="entry name" value="RdRP_head"/>
    <property type="match status" value="1"/>
</dbReference>
<dbReference type="GO" id="GO:0003723">
    <property type="term" value="F:RNA binding"/>
    <property type="evidence" value="ECO:0007669"/>
    <property type="project" value="UniProtKB-KW"/>
</dbReference>
<dbReference type="EC" id="2.7.7.48" evidence="2"/>
<keyword evidence="4" id="KW-0808">Transferase</keyword>
<evidence type="ECO:0000259" key="10">
    <source>
        <dbReference type="PROSITE" id="PS51192"/>
    </source>
</evidence>
<comment type="similarity">
    <text evidence="1">Belongs to the RdRP family.</text>
</comment>
<dbReference type="InterPro" id="IPR001650">
    <property type="entry name" value="Helicase_C-like"/>
</dbReference>
<keyword evidence="5" id="KW-0548">Nucleotidyltransferase</keyword>
<dbReference type="PANTHER" id="PTHR23079:SF55">
    <property type="entry name" value="RNA-DIRECTED RNA POLYMERASE"/>
    <property type="match status" value="1"/>
</dbReference>
<comment type="caution">
    <text evidence="12">The sequence shown here is derived from an EMBL/GenBank/DDBJ whole genome shotgun (WGS) entry which is preliminary data.</text>
</comment>
<evidence type="ECO:0000313" key="13">
    <source>
        <dbReference type="Proteomes" id="UP001165289"/>
    </source>
</evidence>
<name>A0AAV7JL02_9METZ</name>
<reference evidence="12 13" key="1">
    <citation type="journal article" date="2023" name="BMC Biol.">
        <title>The compact genome of the sponge Oopsacas minuta (Hexactinellida) is lacking key metazoan core genes.</title>
        <authorList>
            <person name="Santini S."/>
            <person name="Schenkelaars Q."/>
            <person name="Jourda C."/>
            <person name="Duchesne M."/>
            <person name="Belahbib H."/>
            <person name="Rocher C."/>
            <person name="Selva M."/>
            <person name="Riesgo A."/>
            <person name="Vervoort M."/>
            <person name="Leys S.P."/>
            <person name="Kodjabachian L."/>
            <person name="Le Bivic A."/>
            <person name="Borchiellini C."/>
            <person name="Claverie J.M."/>
            <person name="Renard E."/>
        </authorList>
    </citation>
    <scope>NUCLEOTIDE SEQUENCE [LARGE SCALE GENOMIC DNA]</scope>
    <source>
        <strain evidence="12">SPO-2</strain>
    </source>
</reference>
<evidence type="ECO:0000256" key="1">
    <source>
        <dbReference type="ARBA" id="ARBA00005762"/>
    </source>
</evidence>
<feature type="compositionally biased region" description="Basic and acidic residues" evidence="9">
    <location>
        <begin position="2400"/>
        <end position="2409"/>
    </location>
</feature>
<evidence type="ECO:0000256" key="5">
    <source>
        <dbReference type="ARBA" id="ARBA00022695"/>
    </source>
</evidence>
<accession>A0AAV7JL02</accession>
<dbReference type="InterPro" id="IPR057596">
    <property type="entry name" value="RDRP_core"/>
</dbReference>
<keyword evidence="13" id="KW-1185">Reference proteome</keyword>
<evidence type="ECO:0000313" key="12">
    <source>
        <dbReference type="EMBL" id="KAI6649482.1"/>
    </source>
</evidence>
<organism evidence="12 13">
    <name type="scientific">Oopsacas minuta</name>
    <dbReference type="NCBI Taxonomy" id="111878"/>
    <lineage>
        <taxon>Eukaryota</taxon>
        <taxon>Metazoa</taxon>
        <taxon>Porifera</taxon>
        <taxon>Hexactinellida</taxon>
        <taxon>Hexasterophora</taxon>
        <taxon>Lyssacinosida</taxon>
        <taxon>Leucopsacidae</taxon>
        <taxon>Oopsacas</taxon>
    </lineage>
</organism>
<dbReference type="PROSITE" id="PS51194">
    <property type="entry name" value="HELICASE_CTER"/>
    <property type="match status" value="1"/>
</dbReference>
<evidence type="ECO:0000256" key="9">
    <source>
        <dbReference type="SAM" id="MobiDB-lite"/>
    </source>
</evidence>
<dbReference type="InterPro" id="IPR006935">
    <property type="entry name" value="Helicase/UvrB_N"/>
</dbReference>
<evidence type="ECO:0000256" key="3">
    <source>
        <dbReference type="ARBA" id="ARBA00022484"/>
    </source>
</evidence>
<evidence type="ECO:0000259" key="11">
    <source>
        <dbReference type="PROSITE" id="PS51194"/>
    </source>
</evidence>
<sequence length="2664" mass="304200">MMKCKCSADLLPLEDICFYAKHSKSVDLMIRYEKANSLECKFDLIPDKPNYFKILCVKCHQSVGKKHPHGPNSSNIMAFGNDKVMLLERKLGSSKMNAWYNVYKDPPFNEVLVRNSDNFFGIDKSTNTPDANPNNQQNSVTCPIVWPDCQNESDFYLDDVIMSDVIPRDYQITAYLEALQRDLILVLPTGCGKTLVASMVAAKMKMLNPNHMILFLVDRIPLVFQQGESISIATHLNVCSLTSELNTDLKRRKLNQGVYDVLVTTAGSFLSLLSCLNINQFCYVVFDECHHATKEHEYKVVLEKIKTCDPNNRPRVLGLTASPPSTKGQLEDFRRSFFDAPICHDLSLTHYKYATPSIEKCIVRSEPDWHLTNYLQILENELYKLADSINEPHSGTNSINEPHSGTNSINEPHSGTNSINALHSGTDSINEPHSGTNSINALHSGTDSINEPHSEMIGKSNWQDKNKRDQLCTKLDSLQDDDKIKKDIESMKNICRVMTITELLGVTYANNTLEGMDVYSRLKNDDIFSPRLEGLFQELDKLDSSSKIIIFVRTRQIAHILTDILKRNDSINKKFSPLKIVGQYGLFGMSWINEQEEILQNFRDGCCNLLVSTSVLEEGLDIPYCDVVIRFDKIDSLISYKQSKGRARKPDKCKFILIISEKDEQHLTKIQEHEQQVKQLLTDHFTDAAVPSEFTKKIEIQIIKDIAISATPSNASELIFVSECAVEFYLEGIFELFDIGDEIANFLRDDHHLMLNLIDQARDKSNWKSKSIFPPEDSLFILGLHTQSRNVYQRYFQLSMDWDYTFMKNNVWTKVQVPTSKSLDIKSVWPITKISLGSFIDRKRYQLSEVFGKNEDESIDIIGQFELVLKENIEIKLTSIKLFIEIPFTSIHRFVLTHWKDSDVTLYLPLSYCPTIRTHYRGPRLSCNECDYLKSFGDYPVLSVTLKYDKSEWSDIWIFLHSSVFPIPVFDTQVSISKHTPIIQEQNYSQISDKRVQDCVWMFYVLKSNRDICLPDQTIHDIYSEVSNQINESDCSHINALKLTIENLVSRISRGKTYYFFDLINSFQKDFTNRKELKHDANLPDIQKNYRFIECAMLTPATIIPLPPVYTQCSRLYRKYPDERFLNLAFREEHGEALNCTEEFRNRIESCLITGVEINGIRFHFLLCSGSQMRSKRAIFIHVNAADSQEAIRSIRSELIGDSKISNTTKYLSRLGLFCTSDHPICEIDRDTTHQIDDLLAENRVKLTDGNGKINMSIAEQVFQNANVKQNASIDNTTAIQVRLAGLKGVLTIVDPKEDADFREKRQGTTIIYRESMKKINWTDSMLCLVKVGKYSHLYFNTQMLTLLASLEDSSTMWDPKPRLRQLYRNTLQEYAGFLHKGDSANKKLKSSYPNYRKETSEHFDILSEPFFLSLLRCIYTFKIRLMLRKFHFLAEDACLLMGIPDPIGVLKDGEVFITYIDEDGKHQIKEGRILVYKNPCLHPGDLLVPTAVDKDELHHLHNVIVFPIIGKISLPACSGGGDLDGDEFGIIWDEELVPPEGATFAPLNYDKVLAEYKEKLQQDEPESEDENLELPLHNDPNISKILAGAYFKIVSNDLLGIISHYHVAVSDMRENGARDELAIELARLASLAVDSPKTGITPIVPKEIQNLIKDKGYPDFMEKIASTSYPSTKLLGELYQMAKSTCYEVSEWANVLNFYDKHDFKHKIPANIPIQIFQIPGHEEFMEEAKSIYFEYATALQRLMLAFGINTEAELVLGMIIRCHPLLSADHGKTTNALQAAVEDLSQEYRYIFRKGMDEDQLYQKAAAWYLTVYECLQSQDNIFLSFPWLVGEYLCKIVKSSKVNVKTDMPTSIGKSAREYLTDKKGTIENIVGSKINLVQSIDLAINQHARTMFASASTDDAERIFNVQAFGSVSKYHCQPESDLDISVSLTEYGHTLIPNSRHNTPNELTKIRKNILETYISPSLGNIADSKSNKFNLEVPIISIQMDSPMKSCPQVSVDLTVESDGVDKANHILQLYSTTKGVFFSLLWILIHWARHVGILKCHSSPDSTGMILTAEFEALVLYIYEQMDNKPQTIVGDEIDCSLDSMFHSLTSADLDKTLGFVLEEFFHFGYKITRDKSEIKYTWPIKGEPFHTIHPVALSKISGLLFQGWHCLAFTRDISKLLQRVEINLKFVKRFSTFLSDMIRSSTQYYEKDLTNKTGCIVKIEQMGRNILLTAQGSASSIHELSSEVTRIESNSALTKRYKSNASRYMIDGNLVLVIANNSLDSKVKLKDFTHGCCKHFHYYNKKSILVSTDKSINNNWKEEGTVKLKNRLCAQLKDFPTKCNDFLENLKFKTRFGSFYVLEGIDAMHSVGNSLDVEEFESCLVKGKSNRFGDNSTVEEKSAIPSNLQLNKDNKSIRDKPPQNQKPKDHKTKNKDKVYSLSSGFCPGIYNIKTPERMEMSKQVFRTSLQECKFTRLDEGKKYTWRVELEMAVNYDIRVNLDSTFRVVGIYTRPYIWLMATILSDRNTVDERIAHDLRLRAESTKVIGKDTDLYKVVLPDGLVSSVLNTNENGKVEPCDRLKDKVKIIKHNKEVEYYKLENVVAKMCSGTEYCRENFDNERQFCELTLYHSEDELIRSVASGSDSSCRIQSIATSAVDISLKLSEVIQNNMPEFNT</sequence>
<dbReference type="Pfam" id="PF05183">
    <property type="entry name" value="RdRP"/>
    <property type="match status" value="1"/>
</dbReference>
<dbReference type="Proteomes" id="UP001165289">
    <property type="component" value="Unassembled WGS sequence"/>
</dbReference>
<dbReference type="InterPro" id="IPR027417">
    <property type="entry name" value="P-loop_NTPase"/>
</dbReference>
<proteinExistence type="inferred from homology"/>
<feature type="compositionally biased region" description="Polar residues" evidence="9">
    <location>
        <begin position="393"/>
        <end position="449"/>
    </location>
</feature>
<keyword evidence="3 12" id="KW-0696">RNA-directed RNA polymerase</keyword>
<dbReference type="InterPro" id="IPR007855">
    <property type="entry name" value="RDRP"/>
</dbReference>
<evidence type="ECO:0000256" key="6">
    <source>
        <dbReference type="ARBA" id="ARBA00022884"/>
    </source>
</evidence>
<dbReference type="PROSITE" id="PS51192">
    <property type="entry name" value="HELICASE_ATP_BIND_1"/>
    <property type="match status" value="1"/>
</dbReference>
<dbReference type="InterPro" id="IPR014001">
    <property type="entry name" value="Helicase_ATP-bd"/>
</dbReference>
<keyword evidence="7" id="KW-0943">RNA-mediated gene silencing</keyword>
<dbReference type="GO" id="GO:0030422">
    <property type="term" value="P:siRNA processing"/>
    <property type="evidence" value="ECO:0007669"/>
    <property type="project" value="TreeGrafter"/>
</dbReference>
<dbReference type="GO" id="GO:0016787">
    <property type="term" value="F:hydrolase activity"/>
    <property type="evidence" value="ECO:0007669"/>
    <property type="project" value="InterPro"/>
</dbReference>
<dbReference type="SUPFAM" id="SSF52540">
    <property type="entry name" value="P-loop containing nucleoside triphosphate hydrolases"/>
    <property type="match status" value="1"/>
</dbReference>
<feature type="domain" description="Helicase ATP-binding" evidence="10">
    <location>
        <begin position="174"/>
        <end position="341"/>
    </location>
</feature>
<evidence type="ECO:0000256" key="8">
    <source>
        <dbReference type="ARBA" id="ARBA00048744"/>
    </source>
</evidence>
<dbReference type="InterPro" id="IPR058752">
    <property type="entry name" value="RDRP_C_head"/>
</dbReference>
<protein>
    <recommendedName>
        <fullName evidence="2">RNA-directed RNA polymerase</fullName>
        <ecNumber evidence="2">2.7.7.48</ecNumber>
    </recommendedName>
</protein>
<dbReference type="Gene3D" id="3.30.460.10">
    <property type="entry name" value="Beta Polymerase, domain 2"/>
    <property type="match status" value="1"/>
</dbReference>
<evidence type="ECO:0000256" key="4">
    <source>
        <dbReference type="ARBA" id="ARBA00022679"/>
    </source>
</evidence>
<feature type="domain" description="Helicase C-terminal" evidence="11">
    <location>
        <begin position="534"/>
        <end position="689"/>
    </location>
</feature>
<dbReference type="SMART" id="SM00487">
    <property type="entry name" value="DEXDc"/>
    <property type="match status" value="1"/>
</dbReference>
<dbReference type="PANTHER" id="PTHR23079">
    <property type="entry name" value="RNA-DEPENDENT RNA POLYMERASE"/>
    <property type="match status" value="1"/>
</dbReference>
<dbReference type="Pfam" id="PF00271">
    <property type="entry name" value="Helicase_C"/>
    <property type="match status" value="1"/>
</dbReference>
<dbReference type="GO" id="GO:0003968">
    <property type="term" value="F:RNA-directed RNA polymerase activity"/>
    <property type="evidence" value="ECO:0007669"/>
    <property type="project" value="UniProtKB-KW"/>
</dbReference>
<feature type="compositionally biased region" description="Basic and acidic residues" evidence="9">
    <location>
        <begin position="450"/>
        <end position="462"/>
    </location>
</feature>
<dbReference type="SMART" id="SM00490">
    <property type="entry name" value="HELICc"/>
    <property type="match status" value="1"/>
</dbReference>